<accession>A0A6G5QEB8</accession>
<keyword evidence="1" id="KW-0812">Transmembrane</keyword>
<feature type="transmembrane region" description="Helical" evidence="1">
    <location>
        <begin position="7"/>
        <end position="31"/>
    </location>
</feature>
<feature type="transmembrane region" description="Helical" evidence="1">
    <location>
        <begin position="37"/>
        <end position="54"/>
    </location>
</feature>
<name>A0A6G5QEB8_9BACT</name>
<proteinExistence type="predicted"/>
<reference evidence="2 3" key="1">
    <citation type="submission" date="2016-07" db="EMBL/GenBank/DDBJ databases">
        <title>Comparative genomics of the Campylobacter concisus group.</title>
        <authorList>
            <person name="Miller W.G."/>
            <person name="Yee E."/>
            <person name="Chapman M.H."/>
            <person name="Huynh S."/>
            <person name="Bono J.L."/>
            <person name="On S.L.W."/>
            <person name="StLeger J."/>
            <person name="Foster G."/>
            <person name="Parker C.T."/>
        </authorList>
    </citation>
    <scope>NUCLEOTIDE SEQUENCE [LARGE SCALE GENOMIC DNA]</scope>
    <source>
        <strain evidence="2 3">CCUG 21559</strain>
    </source>
</reference>
<protein>
    <submittedName>
        <fullName evidence="2">Putative membrane protein</fullName>
    </submittedName>
</protein>
<gene>
    <name evidence="2" type="ORF">CMUC_0238</name>
</gene>
<dbReference type="Proteomes" id="UP000503264">
    <property type="component" value="Chromosome"/>
</dbReference>
<organism evidence="2 3">
    <name type="scientific">Campylobacter mucosalis CCUG 21559</name>
    <dbReference type="NCBI Taxonomy" id="1032067"/>
    <lineage>
        <taxon>Bacteria</taxon>
        <taxon>Pseudomonadati</taxon>
        <taxon>Campylobacterota</taxon>
        <taxon>Epsilonproteobacteria</taxon>
        <taxon>Campylobacterales</taxon>
        <taxon>Campylobacteraceae</taxon>
        <taxon>Campylobacter</taxon>
    </lineage>
</organism>
<keyword evidence="1" id="KW-0472">Membrane</keyword>
<evidence type="ECO:0000313" key="2">
    <source>
        <dbReference type="EMBL" id="QCD44053.1"/>
    </source>
</evidence>
<sequence length="118" mass="13893">MKIALKVGYYAFCALLFGLCATLLVSLWVWLEMRVHTRYIIVGFVIFGLLYSFFQTRIKILPFIFGEILLFLIISWLGKQDLIYYLLKESYLEILTLEQIKIIFLTLLTSINILILFI</sequence>
<dbReference type="RefSeq" id="WP_171993324.1">
    <property type="nucleotide sequence ID" value="NZ_CP012542.1"/>
</dbReference>
<feature type="transmembrane region" description="Helical" evidence="1">
    <location>
        <begin position="61"/>
        <end position="79"/>
    </location>
</feature>
<feature type="transmembrane region" description="Helical" evidence="1">
    <location>
        <begin position="99"/>
        <end position="117"/>
    </location>
</feature>
<keyword evidence="3" id="KW-1185">Reference proteome</keyword>
<keyword evidence="1" id="KW-1133">Transmembrane helix</keyword>
<dbReference type="EMBL" id="CP012542">
    <property type="protein sequence ID" value="QCD44053.1"/>
    <property type="molecule type" value="Genomic_DNA"/>
</dbReference>
<evidence type="ECO:0000256" key="1">
    <source>
        <dbReference type="SAM" id="Phobius"/>
    </source>
</evidence>
<dbReference type="AlphaFoldDB" id="A0A6G5QEB8"/>
<evidence type="ECO:0000313" key="3">
    <source>
        <dbReference type="Proteomes" id="UP000503264"/>
    </source>
</evidence>